<gene>
    <name evidence="2" type="ORF">SAMN04489720_1350</name>
</gene>
<dbReference type="GO" id="GO:0005506">
    <property type="term" value="F:iron ion binding"/>
    <property type="evidence" value="ECO:0007669"/>
    <property type="project" value="InterPro"/>
</dbReference>
<name>A0A1G8CNG2_9MICO</name>
<dbReference type="NCBIfam" id="TIGR01994">
    <property type="entry name" value="SUF_scaf_2"/>
    <property type="match status" value="1"/>
</dbReference>
<dbReference type="GO" id="GO:0016226">
    <property type="term" value="P:iron-sulfur cluster assembly"/>
    <property type="evidence" value="ECO:0007669"/>
    <property type="project" value="InterPro"/>
</dbReference>
<sequence length="150" mass="16460">MSGLDELYQQIILDHAKARHGEGALSADAAHAERFERNPTCGDEIRLRITIDGDRVDAVGWEGQGCSISQASASIVGQDVPGITREDAQLRVDAMRRMLRTRGEHDDADLDLLGDASAFEGVAKFPMRVKCAMLPWVALEDTLRQVTARD</sequence>
<dbReference type="Gene3D" id="3.90.1010.10">
    <property type="match status" value="1"/>
</dbReference>
<keyword evidence="3" id="KW-1185">Reference proteome</keyword>
<dbReference type="SUPFAM" id="SSF82649">
    <property type="entry name" value="SufE/NifU"/>
    <property type="match status" value="1"/>
</dbReference>
<dbReference type="Pfam" id="PF01592">
    <property type="entry name" value="NifU_N"/>
    <property type="match status" value="1"/>
</dbReference>
<evidence type="ECO:0000259" key="1">
    <source>
        <dbReference type="Pfam" id="PF01592"/>
    </source>
</evidence>
<feature type="domain" description="NIF system FeS cluster assembly NifU N-terminal" evidence="1">
    <location>
        <begin position="8"/>
        <end position="131"/>
    </location>
</feature>
<dbReference type="RefSeq" id="WP_092503585.1">
    <property type="nucleotide sequence ID" value="NZ_LT629695.1"/>
</dbReference>
<dbReference type="InterPro" id="IPR002871">
    <property type="entry name" value="NIF_FeS_clus_asmbl_NifU_N"/>
</dbReference>
<proteinExistence type="predicted"/>
<accession>A0A1G8CNG2</accession>
<evidence type="ECO:0000313" key="3">
    <source>
        <dbReference type="Proteomes" id="UP000198822"/>
    </source>
</evidence>
<organism evidence="2 3">
    <name type="scientific">Agrococcus jejuensis</name>
    <dbReference type="NCBI Taxonomy" id="399736"/>
    <lineage>
        <taxon>Bacteria</taxon>
        <taxon>Bacillati</taxon>
        <taxon>Actinomycetota</taxon>
        <taxon>Actinomycetes</taxon>
        <taxon>Micrococcales</taxon>
        <taxon>Microbacteriaceae</taxon>
        <taxon>Agrococcus</taxon>
    </lineage>
</organism>
<dbReference type="STRING" id="399736.SAMN04489720_1350"/>
<dbReference type="CDD" id="cd06664">
    <property type="entry name" value="IscU_like"/>
    <property type="match status" value="1"/>
</dbReference>
<dbReference type="GO" id="GO:0051536">
    <property type="term" value="F:iron-sulfur cluster binding"/>
    <property type="evidence" value="ECO:0007669"/>
    <property type="project" value="InterPro"/>
</dbReference>
<dbReference type="EMBL" id="LT629695">
    <property type="protein sequence ID" value="SDH46872.1"/>
    <property type="molecule type" value="Genomic_DNA"/>
</dbReference>
<dbReference type="Proteomes" id="UP000198822">
    <property type="component" value="Chromosome I"/>
</dbReference>
<protein>
    <submittedName>
        <fullName evidence="2">Nitrogen fixation protein NifU</fullName>
    </submittedName>
</protein>
<reference evidence="3" key="1">
    <citation type="submission" date="2016-10" db="EMBL/GenBank/DDBJ databases">
        <authorList>
            <person name="Varghese N."/>
            <person name="Submissions S."/>
        </authorList>
    </citation>
    <scope>NUCLEOTIDE SEQUENCE [LARGE SCALE GENOMIC DNA]</scope>
    <source>
        <strain evidence="3">DSM 22002</strain>
    </source>
</reference>
<evidence type="ECO:0000313" key="2">
    <source>
        <dbReference type="EMBL" id="SDH46872.1"/>
    </source>
</evidence>
<dbReference type="AlphaFoldDB" id="A0A1G8CNG2"/>
<dbReference type="OrthoDB" id="9804157at2"/>